<dbReference type="GeneID" id="55009792"/>
<accession>A0A3S9U8K9</accession>
<name>A0A3S9U8K9_9CAUD</name>
<reference evidence="1 2" key="1">
    <citation type="submission" date="2018-12" db="EMBL/GenBank/DDBJ databases">
        <authorList>
            <person name="Lieu J.K."/>
            <person name="Tian C.Z."/>
            <person name="Hsaio W.J."/>
            <person name="Shaffer C.D."/>
            <person name="Weston-Hafer K.A."/>
            <person name="Russell D.A."/>
            <person name="Pope W.H."/>
            <person name="Jacobs-Sera D."/>
            <person name="Hendrix R.W."/>
            <person name="Hatfull G.F."/>
        </authorList>
    </citation>
    <scope>NUCLEOTIDE SEQUENCE [LARGE SCALE GENOMIC DNA]</scope>
</reference>
<protein>
    <submittedName>
        <fullName evidence="1">Head-to-tail adaptor</fullName>
    </submittedName>
</protein>
<evidence type="ECO:0000313" key="2">
    <source>
        <dbReference type="Proteomes" id="UP000287372"/>
    </source>
</evidence>
<dbReference type="Proteomes" id="UP000287372">
    <property type="component" value="Segment"/>
</dbReference>
<organism evidence="1 2">
    <name type="scientific">Streptomyces phage Hiyaa</name>
    <dbReference type="NCBI Taxonomy" id="2499072"/>
    <lineage>
        <taxon>Viruses</taxon>
        <taxon>Duplodnaviria</taxon>
        <taxon>Heunggongvirae</taxon>
        <taxon>Uroviricota</taxon>
        <taxon>Caudoviricetes</taxon>
        <taxon>Hiyaavirus</taxon>
        <taxon>Hiyaavirus hiyaa</taxon>
    </lineage>
</organism>
<proteinExistence type="predicted"/>
<dbReference type="KEGG" id="vg:55009792"/>
<sequence length="219" mass="23117">MPDAGDQITATLLVSPFDGTTDATLVATKPNGTTTAPTATTEDDGQTWTAPILLDQAGTWILKWTVVGTGASVEYQEIGVGPGLTYTDPDLRIYATTTDLANFLRSAPPAGAQKLLEDASRKMTGVLLTAVYATDEDGYPSNLTQKKAIADATCAIVEWWGETGDVLGTDGNWTSASAGNVSVSRDAGSTTVVNNERIPWKAFNILMDAKVLPGVVYQR</sequence>
<evidence type="ECO:0000313" key="1">
    <source>
        <dbReference type="EMBL" id="AZS06654.1"/>
    </source>
</evidence>
<dbReference type="RefSeq" id="YP_009818450.1">
    <property type="nucleotide sequence ID" value="NC_048139.1"/>
</dbReference>
<dbReference type="EMBL" id="MK279841">
    <property type="protein sequence ID" value="AZS06654.1"/>
    <property type="molecule type" value="Genomic_DNA"/>
</dbReference>
<gene>
    <name evidence="1" type="primary">14</name>
    <name evidence="1" type="ORF">SEA_HIYAA_14</name>
</gene>
<keyword evidence="2" id="KW-1185">Reference proteome</keyword>